<keyword evidence="5" id="KW-1185">Reference proteome</keyword>
<dbReference type="RefSeq" id="WP_094222714.1">
    <property type="nucleotide sequence ID" value="NZ_MCGQ01000090.1"/>
</dbReference>
<evidence type="ECO:0000256" key="2">
    <source>
        <dbReference type="ARBA" id="ARBA00022857"/>
    </source>
</evidence>
<dbReference type="OrthoDB" id="319724at2"/>
<proteinExistence type="inferred from homology"/>
<dbReference type="InterPro" id="IPR036291">
    <property type="entry name" value="NAD(P)-bd_dom_sf"/>
</dbReference>
<evidence type="ECO:0000313" key="5">
    <source>
        <dbReference type="Proteomes" id="UP000215483"/>
    </source>
</evidence>
<dbReference type="InterPro" id="IPR008030">
    <property type="entry name" value="NmrA-like"/>
</dbReference>
<name>A0A233RTP8_STRDA</name>
<dbReference type="PANTHER" id="PTHR42748:SF7">
    <property type="entry name" value="NMRA LIKE REDOX SENSOR 1-RELATED"/>
    <property type="match status" value="1"/>
</dbReference>
<dbReference type="EMBL" id="MCGQ01000090">
    <property type="protein sequence ID" value="OXY86762.1"/>
    <property type="molecule type" value="Genomic_DNA"/>
</dbReference>
<evidence type="ECO:0000259" key="3">
    <source>
        <dbReference type="Pfam" id="PF05368"/>
    </source>
</evidence>
<keyword evidence="2" id="KW-0521">NADP</keyword>
<comment type="similarity">
    <text evidence="1">Belongs to the NmrA-type oxidoreductase family.</text>
</comment>
<reference evidence="4 5" key="1">
    <citation type="submission" date="2016-07" db="EMBL/GenBank/DDBJ databases">
        <title>Draft genome of Streptomyces diastatochromogenes.</title>
        <authorList>
            <person name="Podduturi R."/>
            <person name="Lukassen M.B."/>
            <person name="Clausen N."/>
            <person name="Nielsen J.L."/>
            <person name="Jorgensen N.O."/>
        </authorList>
    </citation>
    <scope>NUCLEOTIDE SEQUENCE [LARGE SCALE GENOMIC DNA]</scope>
    <source>
        <strain evidence="4 5">DSM 40608</strain>
    </source>
</reference>
<protein>
    <submittedName>
        <fullName evidence="4">NmrA family transcriptional regulator</fullName>
    </submittedName>
</protein>
<dbReference type="CDD" id="cd05251">
    <property type="entry name" value="NmrA_like_SDR_a"/>
    <property type="match status" value="1"/>
</dbReference>
<comment type="caution">
    <text evidence="4">The sequence shown here is derived from an EMBL/GenBank/DDBJ whole genome shotgun (WGS) entry which is preliminary data.</text>
</comment>
<feature type="domain" description="NmrA-like" evidence="3">
    <location>
        <begin position="7"/>
        <end position="280"/>
    </location>
</feature>
<dbReference type="PANTHER" id="PTHR42748">
    <property type="entry name" value="NITROGEN METABOLITE REPRESSION PROTEIN NMRA FAMILY MEMBER"/>
    <property type="match status" value="1"/>
</dbReference>
<dbReference type="SUPFAM" id="SSF51735">
    <property type="entry name" value="NAD(P)-binding Rossmann-fold domains"/>
    <property type="match status" value="1"/>
</dbReference>
<evidence type="ECO:0000313" key="4">
    <source>
        <dbReference type="EMBL" id="OXY86762.1"/>
    </source>
</evidence>
<dbReference type="Pfam" id="PF05368">
    <property type="entry name" value="NmrA"/>
    <property type="match status" value="1"/>
</dbReference>
<evidence type="ECO:0000256" key="1">
    <source>
        <dbReference type="ARBA" id="ARBA00006328"/>
    </source>
</evidence>
<organism evidence="4 5">
    <name type="scientific">Streptomyces diastatochromogenes</name>
    <dbReference type="NCBI Taxonomy" id="42236"/>
    <lineage>
        <taxon>Bacteria</taxon>
        <taxon>Bacillati</taxon>
        <taxon>Actinomycetota</taxon>
        <taxon>Actinomycetes</taxon>
        <taxon>Kitasatosporales</taxon>
        <taxon>Streptomycetaceae</taxon>
        <taxon>Streptomyces</taxon>
    </lineage>
</organism>
<dbReference type="Gene3D" id="3.40.50.720">
    <property type="entry name" value="NAD(P)-binding Rossmann-like Domain"/>
    <property type="match status" value="1"/>
</dbReference>
<sequence length="292" mass="31437">MPTDINQRTVLVLGATGNQGGAVAHELLRRGRPVRALTRDPKSAKAQALAEAGAEVVAGDLDNPQSLDAALSGVYGVYSVQTFMGPEGVKGEERQGRAVADAAARAEVRHFVYGSVGGADRDSGVPHFESKGRIEQHIAELGLPATVLRPAFFINNFAFVGPQRAGDGLVLALGLKPETKLQMFAPEDIGLFAADAFENPDDYLGRQLEIASDELTGPQMAEVFEKVSGLPTTFRELPVEQVLQADEEMGLMFGWFNDEGFDADLPALRSRHPELTTLEAWARRNWTAPAAQ</sequence>
<dbReference type="InterPro" id="IPR051164">
    <property type="entry name" value="NmrA-like_oxidored"/>
</dbReference>
<dbReference type="AlphaFoldDB" id="A0A233RTP8"/>
<gene>
    <name evidence="4" type="ORF">BEK98_44555</name>
</gene>
<dbReference type="Proteomes" id="UP000215483">
    <property type="component" value="Unassembled WGS sequence"/>
</dbReference>
<accession>A0A233RTP8</accession>
<dbReference type="Gene3D" id="3.90.25.10">
    <property type="entry name" value="UDP-galactose 4-epimerase, domain 1"/>
    <property type="match status" value="1"/>
</dbReference>